<dbReference type="Proteomes" id="UP001622594">
    <property type="component" value="Plasmid unnamed2"/>
</dbReference>
<evidence type="ECO:0000256" key="1">
    <source>
        <dbReference type="ARBA" id="ARBA00001974"/>
    </source>
</evidence>
<keyword evidence="5" id="KW-0560">Oxidoreductase</keyword>
<dbReference type="PANTHER" id="PTHR42973">
    <property type="entry name" value="BINDING OXIDOREDUCTASE, PUTATIVE (AFU_ORTHOLOGUE AFUA_1G17690)-RELATED"/>
    <property type="match status" value="1"/>
</dbReference>
<sequence>MTAPAATDIRPALPGEPEYARAAAVFNEASPARPAAALTARTVAEVRAAVRYGRTAGLPVRVHTTGHSAGAARPMDGQLLIRTELGGGVRVDPARRTAWIPAGTRWAEVVAAAAGHGLAAAHGTSPTVGAVGYLLRGGVSLYGRRTGIAANGVTAVEVVTADGEVRRVDAGHEPELLWALRGGGGGLGVVTGVELELFPAAGVVTGAAFWAGRHAERLLERWLDWAADAPREVSTSLRIMNLPPVPEIPVELRSGPVVCVAGAVLAPAEGDLETAGRQADDLLGPLRAVAAPLEDSWAPGATPAVAQAHQDPPGPVEVLGDHLLVGDLRGEGAAALLRAVGPGSASPLVAAELRQLGGALAEPDPRGGVLDHLPAAYAVMAAGLPGLHPAPAIRERCARLRAALTPWDTGRTAPGFVESPDQPQGHLDEADIAAVDRVRLAYDPDGLFRPDAMTGTSDLLRRAFPPTPHHAHEE</sequence>
<dbReference type="RefSeq" id="WP_327167052.1">
    <property type="nucleotide sequence ID" value="NZ_CP108190.1"/>
</dbReference>
<evidence type="ECO:0000313" key="8">
    <source>
        <dbReference type="Proteomes" id="UP001622594"/>
    </source>
</evidence>
<evidence type="ECO:0000313" key="7">
    <source>
        <dbReference type="EMBL" id="WTR75977.1"/>
    </source>
</evidence>
<keyword evidence="8" id="KW-1185">Reference proteome</keyword>
<dbReference type="InterPro" id="IPR016169">
    <property type="entry name" value="FAD-bd_PCMH_sub2"/>
</dbReference>
<proteinExistence type="inferred from homology"/>
<comment type="cofactor">
    <cofactor evidence="1">
        <name>FAD</name>
        <dbReference type="ChEBI" id="CHEBI:57692"/>
    </cofactor>
</comment>
<keyword evidence="3" id="KW-0285">Flavoprotein</keyword>
<dbReference type="Pfam" id="PF01565">
    <property type="entry name" value="FAD_binding_4"/>
    <property type="match status" value="1"/>
</dbReference>
<dbReference type="PANTHER" id="PTHR42973:SF39">
    <property type="entry name" value="FAD-BINDING PCMH-TYPE DOMAIN-CONTAINING PROTEIN"/>
    <property type="match status" value="1"/>
</dbReference>
<gene>
    <name evidence="7" type="ORF">OG814_42685</name>
</gene>
<keyword evidence="4" id="KW-0274">FAD</keyword>
<reference evidence="7 8" key="1">
    <citation type="submission" date="2022-10" db="EMBL/GenBank/DDBJ databases">
        <title>The complete genomes of actinobacterial strains from the NBC collection.</title>
        <authorList>
            <person name="Joergensen T.S."/>
            <person name="Alvarez Arevalo M."/>
            <person name="Sterndorff E.B."/>
            <person name="Faurdal D."/>
            <person name="Vuksanovic O."/>
            <person name="Mourched A.-S."/>
            <person name="Charusanti P."/>
            <person name="Shaw S."/>
            <person name="Blin K."/>
            <person name="Weber T."/>
        </authorList>
    </citation>
    <scope>NUCLEOTIDE SEQUENCE [LARGE SCALE GENOMIC DNA]</scope>
    <source>
        <strain evidence="7 8">NBC_00123</strain>
        <plasmid evidence="7 8">unnamed2</plasmid>
    </source>
</reference>
<dbReference type="Gene3D" id="3.30.465.10">
    <property type="match status" value="1"/>
</dbReference>
<keyword evidence="7" id="KW-0614">Plasmid</keyword>
<dbReference type="Gene3D" id="3.40.462.20">
    <property type="match status" value="1"/>
</dbReference>
<evidence type="ECO:0000256" key="3">
    <source>
        <dbReference type="ARBA" id="ARBA00022630"/>
    </source>
</evidence>
<organism evidence="7 8">
    <name type="scientific">Streptomyces zaomyceticus</name>
    <dbReference type="NCBI Taxonomy" id="68286"/>
    <lineage>
        <taxon>Bacteria</taxon>
        <taxon>Bacillati</taxon>
        <taxon>Actinomycetota</taxon>
        <taxon>Actinomycetes</taxon>
        <taxon>Kitasatosporales</taxon>
        <taxon>Streptomycetaceae</taxon>
        <taxon>Streptomyces</taxon>
    </lineage>
</organism>
<evidence type="ECO:0000259" key="6">
    <source>
        <dbReference type="PROSITE" id="PS51387"/>
    </source>
</evidence>
<evidence type="ECO:0000256" key="5">
    <source>
        <dbReference type="ARBA" id="ARBA00023002"/>
    </source>
</evidence>
<dbReference type="PROSITE" id="PS51387">
    <property type="entry name" value="FAD_PCMH"/>
    <property type="match status" value="1"/>
</dbReference>
<dbReference type="InterPro" id="IPR016167">
    <property type="entry name" value="FAD-bd_PCMH_sub1"/>
</dbReference>
<dbReference type="InterPro" id="IPR016166">
    <property type="entry name" value="FAD-bd_PCMH"/>
</dbReference>
<accession>A0ABZ1LNK3</accession>
<comment type="similarity">
    <text evidence="2">Belongs to the oxygen-dependent FAD-linked oxidoreductase family.</text>
</comment>
<geneLocation type="plasmid" evidence="7 8">
    <name>unnamed2</name>
</geneLocation>
<dbReference type="InterPro" id="IPR006094">
    <property type="entry name" value="Oxid_FAD_bind_N"/>
</dbReference>
<dbReference type="EMBL" id="CP108190">
    <property type="protein sequence ID" value="WTR75977.1"/>
    <property type="molecule type" value="Genomic_DNA"/>
</dbReference>
<dbReference type="InterPro" id="IPR050416">
    <property type="entry name" value="FAD-linked_Oxidoreductase"/>
</dbReference>
<dbReference type="Gene3D" id="3.30.43.10">
    <property type="entry name" value="Uridine Diphospho-n-acetylenolpyruvylglucosamine Reductase, domain 2"/>
    <property type="match status" value="1"/>
</dbReference>
<feature type="domain" description="FAD-binding PCMH-type" evidence="6">
    <location>
        <begin position="30"/>
        <end position="200"/>
    </location>
</feature>
<evidence type="ECO:0000256" key="2">
    <source>
        <dbReference type="ARBA" id="ARBA00005466"/>
    </source>
</evidence>
<protein>
    <submittedName>
        <fullName evidence="7">FAD-dependent oxidoreductase</fullName>
    </submittedName>
</protein>
<dbReference type="SUPFAM" id="SSF56176">
    <property type="entry name" value="FAD-binding/transporter-associated domain-like"/>
    <property type="match status" value="1"/>
</dbReference>
<evidence type="ECO:0000256" key="4">
    <source>
        <dbReference type="ARBA" id="ARBA00022827"/>
    </source>
</evidence>
<dbReference type="InterPro" id="IPR036318">
    <property type="entry name" value="FAD-bd_PCMH-like_sf"/>
</dbReference>
<name>A0ABZ1LNK3_9ACTN</name>